<evidence type="ECO:0000256" key="2">
    <source>
        <dbReference type="ARBA" id="ARBA00022475"/>
    </source>
</evidence>
<dbReference type="PANTHER" id="PTHR43124">
    <property type="entry name" value="PURINE EFFLUX PUMP PBUE"/>
    <property type="match status" value="1"/>
</dbReference>
<dbReference type="Pfam" id="PF07690">
    <property type="entry name" value="MFS_1"/>
    <property type="match status" value="1"/>
</dbReference>
<feature type="transmembrane region" description="Helical" evidence="7">
    <location>
        <begin position="52"/>
        <end position="69"/>
    </location>
</feature>
<feature type="transmembrane region" description="Helical" evidence="7">
    <location>
        <begin position="176"/>
        <end position="198"/>
    </location>
</feature>
<keyword evidence="5 7" id="KW-0472">Membrane</keyword>
<dbReference type="InterPro" id="IPR011701">
    <property type="entry name" value="MFS"/>
</dbReference>
<name>A0A8J3CBR6_9PSEU</name>
<evidence type="ECO:0000256" key="7">
    <source>
        <dbReference type="SAM" id="Phobius"/>
    </source>
</evidence>
<feature type="transmembrane region" description="Helical" evidence="7">
    <location>
        <begin position="146"/>
        <end position="164"/>
    </location>
</feature>
<dbReference type="CDD" id="cd06174">
    <property type="entry name" value="MFS"/>
    <property type="match status" value="1"/>
</dbReference>
<feature type="transmembrane region" description="Helical" evidence="7">
    <location>
        <begin position="263"/>
        <end position="284"/>
    </location>
</feature>
<evidence type="ECO:0000256" key="3">
    <source>
        <dbReference type="ARBA" id="ARBA00022692"/>
    </source>
</evidence>
<dbReference type="InterPro" id="IPR050189">
    <property type="entry name" value="MFS_Efflux_Transporters"/>
</dbReference>
<comment type="caution">
    <text evidence="9">The sequence shown here is derived from an EMBL/GenBank/DDBJ whole genome shotgun (WGS) entry which is preliminary data.</text>
</comment>
<organism evidence="9 10">
    <name type="scientific">Longimycelium tulufanense</name>
    <dbReference type="NCBI Taxonomy" id="907463"/>
    <lineage>
        <taxon>Bacteria</taxon>
        <taxon>Bacillati</taxon>
        <taxon>Actinomycetota</taxon>
        <taxon>Actinomycetes</taxon>
        <taxon>Pseudonocardiales</taxon>
        <taxon>Pseudonocardiaceae</taxon>
        <taxon>Longimycelium</taxon>
    </lineage>
</organism>
<gene>
    <name evidence="9" type="ORF">GCM10012275_21310</name>
</gene>
<keyword evidence="2" id="KW-1003">Cell membrane</keyword>
<dbReference type="PROSITE" id="PS50850">
    <property type="entry name" value="MFS"/>
    <property type="match status" value="1"/>
</dbReference>
<feature type="transmembrane region" description="Helical" evidence="7">
    <location>
        <begin position="296"/>
        <end position="315"/>
    </location>
</feature>
<dbReference type="RefSeq" id="WP_268239295.1">
    <property type="nucleotide sequence ID" value="NZ_BMMK01000008.1"/>
</dbReference>
<feature type="region of interest" description="Disordered" evidence="6">
    <location>
        <begin position="1"/>
        <end position="32"/>
    </location>
</feature>
<dbReference type="InterPro" id="IPR020846">
    <property type="entry name" value="MFS_dom"/>
</dbReference>
<evidence type="ECO:0000259" key="8">
    <source>
        <dbReference type="PROSITE" id="PS50850"/>
    </source>
</evidence>
<feature type="transmembrane region" description="Helical" evidence="7">
    <location>
        <begin position="352"/>
        <end position="373"/>
    </location>
</feature>
<feature type="transmembrane region" description="Helical" evidence="7">
    <location>
        <begin position="385"/>
        <end position="411"/>
    </location>
</feature>
<reference evidence="9" key="1">
    <citation type="journal article" date="2014" name="Int. J. Syst. Evol. Microbiol.">
        <title>Complete genome sequence of Corynebacterium casei LMG S-19264T (=DSM 44701T), isolated from a smear-ripened cheese.</title>
        <authorList>
            <consortium name="US DOE Joint Genome Institute (JGI-PGF)"/>
            <person name="Walter F."/>
            <person name="Albersmeier A."/>
            <person name="Kalinowski J."/>
            <person name="Ruckert C."/>
        </authorList>
    </citation>
    <scope>NUCLEOTIDE SEQUENCE</scope>
    <source>
        <strain evidence="9">CGMCC 4.5737</strain>
    </source>
</reference>
<keyword evidence="10" id="KW-1185">Reference proteome</keyword>
<feature type="transmembrane region" description="Helical" evidence="7">
    <location>
        <begin position="417"/>
        <end position="438"/>
    </location>
</feature>
<dbReference type="SUPFAM" id="SSF103473">
    <property type="entry name" value="MFS general substrate transporter"/>
    <property type="match status" value="1"/>
</dbReference>
<accession>A0A8J3CBR6</accession>
<feature type="transmembrane region" description="Helical" evidence="7">
    <location>
        <begin position="327"/>
        <end position="346"/>
    </location>
</feature>
<evidence type="ECO:0000256" key="4">
    <source>
        <dbReference type="ARBA" id="ARBA00022989"/>
    </source>
</evidence>
<dbReference type="Gene3D" id="1.20.1250.20">
    <property type="entry name" value="MFS general substrate transporter like domains"/>
    <property type="match status" value="2"/>
</dbReference>
<evidence type="ECO:0000256" key="5">
    <source>
        <dbReference type="ARBA" id="ARBA00023136"/>
    </source>
</evidence>
<protein>
    <submittedName>
        <fullName evidence="9">MFS transporter</fullName>
    </submittedName>
</protein>
<evidence type="ECO:0000256" key="6">
    <source>
        <dbReference type="SAM" id="MobiDB-lite"/>
    </source>
</evidence>
<evidence type="ECO:0000313" key="9">
    <source>
        <dbReference type="EMBL" id="GGM50190.1"/>
    </source>
</evidence>
<feature type="compositionally biased region" description="Low complexity" evidence="6">
    <location>
        <begin position="7"/>
        <end position="32"/>
    </location>
</feature>
<feature type="transmembrane region" description="Helical" evidence="7">
    <location>
        <begin position="210"/>
        <end position="229"/>
    </location>
</feature>
<feature type="domain" description="Major facilitator superfamily (MFS) profile" evidence="8">
    <location>
        <begin position="55"/>
        <end position="445"/>
    </location>
</feature>
<keyword evidence="4 7" id="KW-1133">Transmembrane helix</keyword>
<keyword evidence="3 7" id="KW-0812">Transmembrane</keyword>
<dbReference type="Proteomes" id="UP000637578">
    <property type="component" value="Unassembled WGS sequence"/>
</dbReference>
<reference evidence="9" key="2">
    <citation type="submission" date="2020-09" db="EMBL/GenBank/DDBJ databases">
        <authorList>
            <person name="Sun Q."/>
            <person name="Zhou Y."/>
        </authorList>
    </citation>
    <scope>NUCLEOTIDE SEQUENCE</scope>
    <source>
        <strain evidence="9">CGMCC 4.5737</strain>
    </source>
</reference>
<sequence>MSIAREATSVSGPTSTGPPATAAATTALSGSSGVPDASAWTAPAGHRDTGRAWLVWGAGAACYVAALFHRTSLGVAAPEALARFATGPGVLALFTALQLGVYLVLQVPAGILADRWGPRRVLTGGAVAMALGAGVFAASTALPAGIAARVLIGAGDAFMFTNVLRLAAHWFSARRYGLVVGLTGLAGSVGQLVATLPLTASLHQLGWESTFLAAGAVTILVAVTAVVLVRDHGTTSGRATAPVEPVRVALRAAAAERGTRHGFWTHFVLMGQFVALTALWGAPWLTTGQGRSPGEAGALLMLCVLGFTVGTLLLGRLAAGRPRRSRAATETLIAASAIGWLTMVLWPGQMPTAVVIVVLVVLGAAGSAGMLAFDTARSANPEHRSGTAAGVVNLGGFSCAVLAQLAVGWVLQLAGDTAYQLAFLPVLGLVLIGAWGALRNRKITA</sequence>
<dbReference type="PANTHER" id="PTHR43124:SF3">
    <property type="entry name" value="CHLORAMPHENICOL EFFLUX PUMP RV0191"/>
    <property type="match status" value="1"/>
</dbReference>
<proteinExistence type="predicted"/>
<feature type="transmembrane region" description="Helical" evidence="7">
    <location>
        <begin position="89"/>
        <end position="109"/>
    </location>
</feature>
<comment type="subcellular location">
    <subcellularLocation>
        <location evidence="1">Cell membrane</location>
        <topology evidence="1">Multi-pass membrane protein</topology>
    </subcellularLocation>
</comment>
<dbReference type="GO" id="GO:0005886">
    <property type="term" value="C:plasma membrane"/>
    <property type="evidence" value="ECO:0007669"/>
    <property type="project" value="UniProtKB-SubCell"/>
</dbReference>
<dbReference type="EMBL" id="BMMK01000008">
    <property type="protein sequence ID" value="GGM50190.1"/>
    <property type="molecule type" value="Genomic_DNA"/>
</dbReference>
<dbReference type="AlphaFoldDB" id="A0A8J3CBR6"/>
<evidence type="ECO:0000256" key="1">
    <source>
        <dbReference type="ARBA" id="ARBA00004651"/>
    </source>
</evidence>
<evidence type="ECO:0000313" key="10">
    <source>
        <dbReference type="Proteomes" id="UP000637578"/>
    </source>
</evidence>
<dbReference type="GO" id="GO:0022857">
    <property type="term" value="F:transmembrane transporter activity"/>
    <property type="evidence" value="ECO:0007669"/>
    <property type="project" value="InterPro"/>
</dbReference>
<feature type="transmembrane region" description="Helical" evidence="7">
    <location>
        <begin position="121"/>
        <end position="140"/>
    </location>
</feature>
<dbReference type="InterPro" id="IPR036259">
    <property type="entry name" value="MFS_trans_sf"/>
</dbReference>